<sequence length="144" mass="15046">MAGFGGARPERAHWVSLGVAIVASQIGQVLLKLGATGLPPTTAVLDSLLAQILRWETLVGLGFYASGTLFYVVALRRIPMSVALPCTAVSYIAATVFGIALFQEALTMLKVIGLLMVCLGVIILADSEPAEPRPVVGEVAGGRR</sequence>
<dbReference type="GO" id="GO:0005886">
    <property type="term" value="C:plasma membrane"/>
    <property type="evidence" value="ECO:0007669"/>
    <property type="project" value="UniProtKB-SubCell"/>
</dbReference>
<dbReference type="PANTHER" id="PTHR30561">
    <property type="entry name" value="SMR FAMILY PROTON-DEPENDENT DRUG EFFLUX TRANSPORTER SUGE"/>
    <property type="match status" value="1"/>
</dbReference>
<feature type="transmembrane region" description="Helical" evidence="6">
    <location>
        <begin position="108"/>
        <end position="125"/>
    </location>
</feature>
<dbReference type="Pfam" id="PF10639">
    <property type="entry name" value="TMEM234"/>
    <property type="match status" value="1"/>
</dbReference>
<keyword evidence="5 6" id="KW-0472">Membrane</keyword>
<dbReference type="InterPro" id="IPR037185">
    <property type="entry name" value="EmrE-like"/>
</dbReference>
<comment type="caution">
    <text evidence="7">The sequence shown here is derived from an EMBL/GenBank/DDBJ whole genome shotgun (WGS) entry which is preliminary data.</text>
</comment>
<dbReference type="EMBL" id="JACOMF010000003">
    <property type="protein sequence ID" value="MBC4014511.1"/>
    <property type="molecule type" value="Genomic_DNA"/>
</dbReference>
<dbReference type="InterPro" id="IPR000390">
    <property type="entry name" value="Small_drug/metabolite_transptr"/>
</dbReference>
<accession>A0A9X0QVA5</accession>
<evidence type="ECO:0000256" key="4">
    <source>
        <dbReference type="ARBA" id="ARBA00022989"/>
    </source>
</evidence>
<comment type="subcellular location">
    <subcellularLocation>
        <location evidence="1">Cell membrane</location>
        <topology evidence="1">Multi-pass membrane protein</topology>
    </subcellularLocation>
</comment>
<keyword evidence="4 6" id="KW-1133">Transmembrane helix</keyword>
<keyword evidence="2" id="KW-1003">Cell membrane</keyword>
<feature type="transmembrane region" description="Helical" evidence="6">
    <location>
        <begin position="82"/>
        <end position="102"/>
    </location>
</feature>
<evidence type="ECO:0000256" key="5">
    <source>
        <dbReference type="ARBA" id="ARBA00023136"/>
    </source>
</evidence>
<evidence type="ECO:0000256" key="3">
    <source>
        <dbReference type="ARBA" id="ARBA00022692"/>
    </source>
</evidence>
<feature type="transmembrane region" description="Helical" evidence="6">
    <location>
        <begin position="12"/>
        <end position="35"/>
    </location>
</feature>
<name>A0A9X0QVA5_9PROT</name>
<dbReference type="AlphaFoldDB" id="A0A9X0QVA5"/>
<keyword evidence="3 6" id="KW-0812">Transmembrane</keyword>
<dbReference type="PANTHER" id="PTHR30561:SF9">
    <property type="entry name" value="4-AMINO-4-DEOXY-L-ARABINOSE-PHOSPHOUNDECAPRENOL FLIPPASE SUBUNIT ARNF-RELATED"/>
    <property type="match status" value="1"/>
</dbReference>
<evidence type="ECO:0000313" key="7">
    <source>
        <dbReference type="EMBL" id="MBC4014511.1"/>
    </source>
</evidence>
<evidence type="ECO:0000256" key="2">
    <source>
        <dbReference type="ARBA" id="ARBA00022475"/>
    </source>
</evidence>
<dbReference type="Proteomes" id="UP000600101">
    <property type="component" value="Unassembled WGS sequence"/>
</dbReference>
<gene>
    <name evidence="7" type="ORF">H7965_04160</name>
</gene>
<protein>
    <submittedName>
        <fullName evidence="7">Multidrug transporter</fullName>
    </submittedName>
</protein>
<evidence type="ECO:0000313" key="8">
    <source>
        <dbReference type="Proteomes" id="UP000600101"/>
    </source>
</evidence>
<dbReference type="GO" id="GO:0022857">
    <property type="term" value="F:transmembrane transporter activity"/>
    <property type="evidence" value="ECO:0007669"/>
    <property type="project" value="InterPro"/>
</dbReference>
<proteinExistence type="predicted"/>
<keyword evidence="8" id="KW-1185">Reference proteome</keyword>
<evidence type="ECO:0000256" key="1">
    <source>
        <dbReference type="ARBA" id="ARBA00004651"/>
    </source>
</evidence>
<dbReference type="Gene3D" id="1.10.3730.20">
    <property type="match status" value="1"/>
</dbReference>
<feature type="transmembrane region" description="Helical" evidence="6">
    <location>
        <begin position="55"/>
        <end position="75"/>
    </location>
</feature>
<organism evidence="7 8">
    <name type="scientific">Siccirubricoccus deserti</name>
    <dbReference type="NCBI Taxonomy" id="2013562"/>
    <lineage>
        <taxon>Bacteria</taxon>
        <taxon>Pseudomonadati</taxon>
        <taxon>Pseudomonadota</taxon>
        <taxon>Alphaproteobacteria</taxon>
        <taxon>Acetobacterales</taxon>
        <taxon>Roseomonadaceae</taxon>
        <taxon>Siccirubricoccus</taxon>
    </lineage>
</organism>
<evidence type="ECO:0000256" key="6">
    <source>
        <dbReference type="SAM" id="Phobius"/>
    </source>
</evidence>
<dbReference type="SUPFAM" id="SSF103481">
    <property type="entry name" value="Multidrug resistance efflux transporter EmrE"/>
    <property type="match status" value="1"/>
</dbReference>
<dbReference type="InterPro" id="IPR018908">
    <property type="entry name" value="TMEM234"/>
</dbReference>
<reference evidence="7" key="1">
    <citation type="submission" date="2020-08" db="EMBL/GenBank/DDBJ databases">
        <authorList>
            <person name="Hu Y."/>
            <person name="Nguyen S.V."/>
            <person name="Li F."/>
            <person name="Fanning S."/>
        </authorList>
    </citation>
    <scope>NUCLEOTIDE SEQUENCE</scope>
    <source>
        <strain evidence="7">SYSU D8009</strain>
    </source>
</reference>